<accession>A0A9X6ZVL8</accession>
<dbReference type="GO" id="GO:0030170">
    <property type="term" value="F:pyridoxal phosphate binding"/>
    <property type="evidence" value="ECO:0007669"/>
    <property type="project" value="InterPro"/>
</dbReference>
<dbReference type="Proteomes" id="UP000224413">
    <property type="component" value="Unassembled WGS sequence"/>
</dbReference>
<name>A0A9X6ZVL8_BACCE</name>
<evidence type="ECO:0000313" key="5">
    <source>
        <dbReference type="EMBL" id="PFK00218.1"/>
    </source>
</evidence>
<dbReference type="PROSITE" id="PS00600">
    <property type="entry name" value="AA_TRANSFER_CLASS_3"/>
    <property type="match status" value="1"/>
</dbReference>
<organism evidence="5 6">
    <name type="scientific">Bacillus cereus</name>
    <dbReference type="NCBI Taxonomy" id="1396"/>
    <lineage>
        <taxon>Bacteria</taxon>
        <taxon>Bacillati</taxon>
        <taxon>Bacillota</taxon>
        <taxon>Bacilli</taxon>
        <taxon>Bacillales</taxon>
        <taxon>Bacillaceae</taxon>
        <taxon>Bacillus</taxon>
        <taxon>Bacillus cereus group</taxon>
    </lineage>
</organism>
<proteinExistence type="inferred from homology"/>
<comment type="similarity">
    <text evidence="2 4">Belongs to the class-III pyridoxal-phosphate-dependent aminotransferase family.</text>
</comment>
<evidence type="ECO:0000313" key="6">
    <source>
        <dbReference type="Proteomes" id="UP000224413"/>
    </source>
</evidence>
<dbReference type="Pfam" id="PF00202">
    <property type="entry name" value="Aminotran_3"/>
    <property type="match status" value="1"/>
</dbReference>
<sequence length="458" mass="50428">MSIKLRRITESIPGPNSVSLHKNLCELEAPNLTLNDSELSIVWNETKGTRVFDADGNEYIDFSSGLNVANVGHTNPYVIQAAKEQLDKQLQGMGDFHANTRKIEFLNKLAEIVPINNPRFITAVNGSDAVDAALKTATLYTGKSNFISFYGGYHGMGAKSLEVTARHHFRKPFTKELPKTTTFVPYPYCYRCPFSKTSDNCHNDCIAFLRQTIENTASGSDDIAAVIIESYQGRGGVVSAPVEFMKELREICTKNGILLIVDEILSGFGRTGKWFGFEYAGIEPDIITIGKGVSSGYPISACIAKSEIMEGAWGKFEGESIHTATFQGNPLGCAIANASIEYMVEHNLIEKSMSNGEYFKNSLKKKLKNHPNIGDIRGAGLMIGLEFVQDKKSKKPDPELCWEVMRKSLAKRLLLLNGGHDVNVLCLTPPLIINREEIDFCVNTIAEVLNEITAGNAL</sequence>
<dbReference type="Gene3D" id="3.40.640.10">
    <property type="entry name" value="Type I PLP-dependent aspartate aminotransferase-like (Major domain)"/>
    <property type="match status" value="1"/>
</dbReference>
<evidence type="ECO:0000256" key="3">
    <source>
        <dbReference type="ARBA" id="ARBA00022898"/>
    </source>
</evidence>
<comment type="cofactor">
    <cofactor evidence="1">
        <name>pyridoxal 5'-phosphate</name>
        <dbReference type="ChEBI" id="CHEBI:597326"/>
    </cofactor>
</comment>
<dbReference type="InterPro" id="IPR049704">
    <property type="entry name" value="Aminotrans_3_PPA_site"/>
</dbReference>
<dbReference type="InterPro" id="IPR015421">
    <property type="entry name" value="PyrdxlP-dep_Trfase_major"/>
</dbReference>
<reference evidence="5 6" key="1">
    <citation type="submission" date="2017-09" db="EMBL/GenBank/DDBJ databases">
        <title>Large-scale bioinformatics analysis of Bacillus genomes uncovers conserved roles of natural products in bacterial physiology.</title>
        <authorList>
            <consortium name="Agbiome Team Llc"/>
            <person name="Bleich R.M."/>
            <person name="Grubbs K.J."/>
            <person name="Santa Maria K.C."/>
            <person name="Allen S.E."/>
            <person name="Farag S."/>
            <person name="Shank E.A."/>
            <person name="Bowers A."/>
        </authorList>
    </citation>
    <scope>NUCLEOTIDE SEQUENCE [LARGE SCALE GENOMIC DNA]</scope>
    <source>
        <strain evidence="5 6">AFS083741</strain>
    </source>
</reference>
<dbReference type="PANTHER" id="PTHR43094">
    <property type="entry name" value="AMINOTRANSFERASE"/>
    <property type="match status" value="1"/>
</dbReference>
<comment type="caution">
    <text evidence="5">The sequence shown here is derived from an EMBL/GenBank/DDBJ whole genome shotgun (WGS) entry which is preliminary data.</text>
</comment>
<evidence type="ECO:0000256" key="4">
    <source>
        <dbReference type="RuleBase" id="RU003560"/>
    </source>
</evidence>
<dbReference type="InterPro" id="IPR005814">
    <property type="entry name" value="Aminotrans_3"/>
</dbReference>
<protein>
    <recommendedName>
        <fullName evidence="7">Aspartate aminotransferase family protein</fullName>
    </recommendedName>
</protein>
<dbReference type="InterPro" id="IPR015422">
    <property type="entry name" value="PyrdxlP-dep_Trfase_small"/>
</dbReference>
<evidence type="ECO:0008006" key="7">
    <source>
        <dbReference type="Google" id="ProtNLM"/>
    </source>
</evidence>
<dbReference type="PIRSF" id="PIRSF000521">
    <property type="entry name" value="Transaminase_4ab_Lys_Orn"/>
    <property type="match status" value="1"/>
</dbReference>
<dbReference type="InterPro" id="IPR015424">
    <property type="entry name" value="PyrdxlP-dep_Trfase"/>
</dbReference>
<dbReference type="GO" id="GO:0008483">
    <property type="term" value="F:transaminase activity"/>
    <property type="evidence" value="ECO:0007669"/>
    <property type="project" value="InterPro"/>
</dbReference>
<evidence type="ECO:0000256" key="2">
    <source>
        <dbReference type="ARBA" id="ARBA00008954"/>
    </source>
</evidence>
<dbReference type="EMBL" id="NUWJ01000533">
    <property type="protein sequence ID" value="PFK00218.1"/>
    <property type="molecule type" value="Genomic_DNA"/>
</dbReference>
<dbReference type="RefSeq" id="WP_098584827.1">
    <property type="nucleotide sequence ID" value="NZ_NUWJ01000533.1"/>
</dbReference>
<dbReference type="Gene3D" id="3.90.1150.10">
    <property type="entry name" value="Aspartate Aminotransferase, domain 1"/>
    <property type="match status" value="1"/>
</dbReference>
<dbReference type="AlphaFoldDB" id="A0A9X6ZVL8"/>
<evidence type="ECO:0000256" key="1">
    <source>
        <dbReference type="ARBA" id="ARBA00001933"/>
    </source>
</evidence>
<dbReference type="PANTHER" id="PTHR43094:SF1">
    <property type="entry name" value="AMINOTRANSFERASE CLASS-III"/>
    <property type="match status" value="1"/>
</dbReference>
<gene>
    <name evidence="5" type="ORF">COI98_33560</name>
</gene>
<keyword evidence="3 4" id="KW-0663">Pyridoxal phosphate</keyword>
<dbReference type="FunFam" id="3.40.640.10:FF:000004">
    <property type="entry name" value="Acetylornithine aminotransferase"/>
    <property type="match status" value="1"/>
</dbReference>
<dbReference type="SUPFAM" id="SSF53383">
    <property type="entry name" value="PLP-dependent transferases"/>
    <property type="match status" value="1"/>
</dbReference>
<dbReference type="CDD" id="cd00610">
    <property type="entry name" value="OAT_like"/>
    <property type="match status" value="1"/>
</dbReference>